<gene>
    <name evidence="2" type="ORF">VA596_50090</name>
</gene>
<feature type="region of interest" description="Disordered" evidence="1">
    <location>
        <begin position="1"/>
        <end position="54"/>
    </location>
</feature>
<sequence>MSIRDSFRRANETVADARADVEQGRAAAQRAALDRAKATNDKATKTATPKEQSK</sequence>
<name>A0ABU5RN98_9PSEU</name>
<keyword evidence="3" id="KW-1185">Reference proteome</keyword>
<feature type="compositionally biased region" description="Basic and acidic residues" evidence="1">
    <location>
        <begin position="32"/>
        <end position="44"/>
    </location>
</feature>
<proteinExistence type="predicted"/>
<evidence type="ECO:0008006" key="4">
    <source>
        <dbReference type="Google" id="ProtNLM"/>
    </source>
</evidence>
<accession>A0ABU5RN98</accession>
<feature type="compositionally biased region" description="Basic and acidic residues" evidence="1">
    <location>
        <begin position="1"/>
        <end position="23"/>
    </location>
</feature>
<feature type="compositionally biased region" description="Low complexity" evidence="1">
    <location>
        <begin position="45"/>
        <end position="54"/>
    </location>
</feature>
<evidence type="ECO:0000313" key="2">
    <source>
        <dbReference type="EMBL" id="MEA5367763.1"/>
    </source>
</evidence>
<protein>
    <recommendedName>
        <fullName evidence="4">CsbD family protein</fullName>
    </recommendedName>
</protein>
<evidence type="ECO:0000313" key="3">
    <source>
        <dbReference type="Proteomes" id="UP001304298"/>
    </source>
</evidence>
<dbReference type="RefSeq" id="WP_323337896.1">
    <property type="nucleotide sequence ID" value="NZ_JAYFSI010000027.1"/>
</dbReference>
<organism evidence="2 3">
    <name type="scientific">Amycolatopsis heterodermiae</name>
    <dbReference type="NCBI Taxonomy" id="3110235"/>
    <lineage>
        <taxon>Bacteria</taxon>
        <taxon>Bacillati</taxon>
        <taxon>Actinomycetota</taxon>
        <taxon>Actinomycetes</taxon>
        <taxon>Pseudonocardiales</taxon>
        <taxon>Pseudonocardiaceae</taxon>
        <taxon>Amycolatopsis</taxon>
    </lineage>
</organism>
<dbReference type="EMBL" id="JAYFSI010000027">
    <property type="protein sequence ID" value="MEA5367763.1"/>
    <property type="molecule type" value="Genomic_DNA"/>
</dbReference>
<reference evidence="2 3" key="1">
    <citation type="submission" date="2023-12" db="EMBL/GenBank/DDBJ databases">
        <title>Amycolatopsis sp. V23-08.</title>
        <authorList>
            <person name="Somphong A."/>
        </authorList>
    </citation>
    <scope>NUCLEOTIDE SEQUENCE [LARGE SCALE GENOMIC DNA]</scope>
    <source>
        <strain evidence="2 3">V23-08</strain>
    </source>
</reference>
<comment type="caution">
    <text evidence="2">The sequence shown here is derived from an EMBL/GenBank/DDBJ whole genome shotgun (WGS) entry which is preliminary data.</text>
</comment>
<dbReference type="Proteomes" id="UP001304298">
    <property type="component" value="Unassembled WGS sequence"/>
</dbReference>
<evidence type="ECO:0000256" key="1">
    <source>
        <dbReference type="SAM" id="MobiDB-lite"/>
    </source>
</evidence>